<keyword evidence="5" id="KW-0653">Protein transport</keyword>
<feature type="region of interest" description="Disordered" evidence="8">
    <location>
        <begin position="1"/>
        <end position="93"/>
    </location>
</feature>
<feature type="compositionally biased region" description="Polar residues" evidence="8">
    <location>
        <begin position="34"/>
        <end position="49"/>
    </location>
</feature>
<dbReference type="GO" id="GO:0006891">
    <property type="term" value="P:intra-Golgi vesicle-mediated transport"/>
    <property type="evidence" value="ECO:0007669"/>
    <property type="project" value="InterPro"/>
</dbReference>
<dbReference type="GO" id="GO:0015031">
    <property type="term" value="P:protein transport"/>
    <property type="evidence" value="ECO:0007669"/>
    <property type="project" value="UniProtKB-KW"/>
</dbReference>
<accession>A0A9P6TE44</accession>
<gene>
    <name evidence="9" type="ORF">CROQUDRAFT_654077</name>
</gene>
<keyword evidence="4" id="KW-0813">Transport</keyword>
<comment type="similarity">
    <text evidence="2">Belongs to the COG1 family.</text>
</comment>
<dbReference type="PANTHER" id="PTHR31658">
    <property type="entry name" value="CONSERVED OLIGOMERIC GOLGI COMPLEX SUBUNIT 1"/>
    <property type="match status" value="1"/>
</dbReference>
<comment type="caution">
    <text evidence="9">The sequence shown here is derived from an EMBL/GenBank/DDBJ whole genome shotgun (WGS) entry which is preliminary data.</text>
</comment>
<dbReference type="GO" id="GO:0017119">
    <property type="term" value="C:Golgi transport complex"/>
    <property type="evidence" value="ECO:0007669"/>
    <property type="project" value="InterPro"/>
</dbReference>
<evidence type="ECO:0000256" key="5">
    <source>
        <dbReference type="ARBA" id="ARBA00022927"/>
    </source>
</evidence>
<reference evidence="9" key="1">
    <citation type="submission" date="2013-11" db="EMBL/GenBank/DDBJ databases">
        <title>Genome sequence of the fusiform rust pathogen reveals effectors for host alternation and coevolution with pine.</title>
        <authorList>
            <consortium name="DOE Joint Genome Institute"/>
            <person name="Smith K."/>
            <person name="Pendleton A."/>
            <person name="Kubisiak T."/>
            <person name="Anderson C."/>
            <person name="Salamov A."/>
            <person name="Aerts A."/>
            <person name="Riley R."/>
            <person name="Clum A."/>
            <person name="Lindquist E."/>
            <person name="Ence D."/>
            <person name="Campbell M."/>
            <person name="Kronenberg Z."/>
            <person name="Feau N."/>
            <person name="Dhillon B."/>
            <person name="Hamelin R."/>
            <person name="Burleigh J."/>
            <person name="Smith J."/>
            <person name="Yandell M."/>
            <person name="Nelson C."/>
            <person name="Grigoriev I."/>
            <person name="Davis J."/>
        </authorList>
    </citation>
    <scope>NUCLEOTIDE SEQUENCE</scope>
    <source>
        <strain evidence="9">G11</strain>
    </source>
</reference>
<evidence type="ECO:0000256" key="1">
    <source>
        <dbReference type="ARBA" id="ARBA00004395"/>
    </source>
</evidence>
<name>A0A9P6TE44_9BASI</name>
<evidence type="ECO:0000256" key="2">
    <source>
        <dbReference type="ARBA" id="ARBA00006653"/>
    </source>
</evidence>
<sequence length="839" mass="91948">MATTHQSPSKTPQPPSNSSSPTPPLRSRPSVLSFTSLAPSDSRSNSLPTVFSKRRTDGTTPYPRHLHRASFRSPAAQVLPRTPSTITHEPSRLLGARPEELDLLSIDHPDELFQAFTVREVRLLAHRSRLDAAKKQEDLRQMVGERYRDLLGAADSIVRMKTSSMGLLEMLCGSIELCNKSELKRKAAEAGNSYSSSLASSSRITYTLATLVKLLLELSENIWRALERDDFLSAARLEALGRIISSELTSGRWDETGSTEPGAVSETFPIVDRQAEALAQLGPQIALRARAFLRRWDVGRNETAAALASILLLDNTSLLETASLLLQARRTSLDILLGSKDPGPWMERVRKAIKLVSGTVEQTLAIFGAHPAYFVNLLRAIQQPASASLQQQFLCEPDSSKIELEPIISMLPNAHQSMRYLPASVTSFAPFIPIALDGPVVGTENPMPDFLAQWAHASRTELMRTVRSHLSAVHATAELVDFRAIVASTTSDEALESEITAELWARFDALYQTRLAETKVSTLKAVAQLEPTLGDAVRREWVFADRLPKVERTAAFERLLGSLKARTEGRWGTGESEIVSRLEHLGEGLRADFENWCGSEGGGSEEKYVGFGRAFLDSLADGLEDLLESEGVRGDVAKEVMVGDVALQIASTERSFITNLGLGQAVLVERLRTRLSQIASRSLEGWTALTANAGLEIYRPVPLYPREGQAQDWPSEPLYAALEFLAQALAGLGPHRLEAERERGLAHKLMSAFIGGLPAEAHTNAFDAELLRQLSGMDHATHQSTTESVCTFLARVRTLWFPLLSSQLACLHPGTRSEAAKRVVVGCVRPGPRFALLAL</sequence>
<dbReference type="GO" id="GO:0000139">
    <property type="term" value="C:Golgi membrane"/>
    <property type="evidence" value="ECO:0007669"/>
    <property type="project" value="UniProtKB-SubCell"/>
</dbReference>
<keyword evidence="7" id="KW-0472">Membrane</keyword>
<comment type="subcellular location">
    <subcellularLocation>
        <location evidence="1">Golgi apparatus membrane</location>
        <topology evidence="1">Peripheral membrane protein</topology>
    </subcellularLocation>
</comment>
<evidence type="ECO:0000256" key="4">
    <source>
        <dbReference type="ARBA" id="ARBA00022448"/>
    </source>
</evidence>
<evidence type="ECO:0000313" key="10">
    <source>
        <dbReference type="Proteomes" id="UP000886653"/>
    </source>
</evidence>
<evidence type="ECO:0000313" key="9">
    <source>
        <dbReference type="EMBL" id="KAG0149002.1"/>
    </source>
</evidence>
<evidence type="ECO:0000256" key="6">
    <source>
        <dbReference type="ARBA" id="ARBA00023034"/>
    </source>
</evidence>
<dbReference type="EMBL" id="MU167231">
    <property type="protein sequence ID" value="KAG0149002.1"/>
    <property type="molecule type" value="Genomic_DNA"/>
</dbReference>
<dbReference type="AlphaFoldDB" id="A0A9P6TE44"/>
<dbReference type="OrthoDB" id="46189at2759"/>
<feature type="compositionally biased region" description="Low complexity" evidence="8">
    <location>
        <begin position="1"/>
        <end position="10"/>
    </location>
</feature>
<keyword evidence="10" id="KW-1185">Reference proteome</keyword>
<evidence type="ECO:0000256" key="8">
    <source>
        <dbReference type="SAM" id="MobiDB-lite"/>
    </source>
</evidence>
<protein>
    <recommendedName>
        <fullName evidence="3">Conserved oligomeric Golgi complex subunit 1</fullName>
    </recommendedName>
</protein>
<dbReference type="InterPro" id="IPR033370">
    <property type="entry name" value="COG1"/>
</dbReference>
<dbReference type="Pfam" id="PF08700">
    <property type="entry name" value="VPS51_Exo84_N"/>
    <property type="match status" value="1"/>
</dbReference>
<dbReference type="Proteomes" id="UP000886653">
    <property type="component" value="Unassembled WGS sequence"/>
</dbReference>
<organism evidence="9 10">
    <name type="scientific">Cronartium quercuum f. sp. fusiforme G11</name>
    <dbReference type="NCBI Taxonomy" id="708437"/>
    <lineage>
        <taxon>Eukaryota</taxon>
        <taxon>Fungi</taxon>
        <taxon>Dikarya</taxon>
        <taxon>Basidiomycota</taxon>
        <taxon>Pucciniomycotina</taxon>
        <taxon>Pucciniomycetes</taxon>
        <taxon>Pucciniales</taxon>
        <taxon>Coleosporiaceae</taxon>
        <taxon>Cronartium</taxon>
    </lineage>
</organism>
<evidence type="ECO:0000256" key="3">
    <source>
        <dbReference type="ARBA" id="ARBA00020978"/>
    </source>
</evidence>
<evidence type="ECO:0000256" key="7">
    <source>
        <dbReference type="ARBA" id="ARBA00023136"/>
    </source>
</evidence>
<keyword evidence="6" id="KW-0333">Golgi apparatus</keyword>
<dbReference type="PANTHER" id="PTHR31658:SF0">
    <property type="entry name" value="CONSERVED OLIGOMERIC GOLGI COMPLEX SUBUNIT 1"/>
    <property type="match status" value="1"/>
</dbReference>
<feature type="compositionally biased region" description="Pro residues" evidence="8">
    <location>
        <begin position="11"/>
        <end position="26"/>
    </location>
</feature>
<proteinExistence type="inferred from homology"/>